<name>A0A6A5RLW6_9PLEO</name>
<dbReference type="PANTHER" id="PTHR19443">
    <property type="entry name" value="HEXOKINASE"/>
    <property type="match status" value="1"/>
</dbReference>
<evidence type="ECO:0000313" key="14">
    <source>
        <dbReference type="Proteomes" id="UP000800082"/>
    </source>
</evidence>
<dbReference type="InterPro" id="IPR022672">
    <property type="entry name" value="Hexokinase_N"/>
</dbReference>
<dbReference type="InterPro" id="IPR019807">
    <property type="entry name" value="Hexokinase_BS"/>
</dbReference>
<dbReference type="Pfam" id="PF03727">
    <property type="entry name" value="Hexokinase_2"/>
    <property type="match status" value="1"/>
</dbReference>
<comment type="similarity">
    <text evidence="2 8">Belongs to the hexokinase family.</text>
</comment>
<proteinExistence type="inferred from homology"/>
<evidence type="ECO:0000256" key="10">
    <source>
        <dbReference type="SAM" id="Phobius"/>
    </source>
</evidence>
<evidence type="ECO:0000256" key="9">
    <source>
        <dbReference type="SAM" id="MobiDB-lite"/>
    </source>
</evidence>
<evidence type="ECO:0000313" key="13">
    <source>
        <dbReference type="EMBL" id="KAF1929415.1"/>
    </source>
</evidence>
<keyword evidence="10" id="KW-0812">Transmembrane</keyword>
<keyword evidence="14" id="KW-1185">Reference proteome</keyword>
<keyword evidence="5 8" id="KW-0418">Kinase</keyword>
<evidence type="ECO:0000256" key="2">
    <source>
        <dbReference type="ARBA" id="ARBA00009225"/>
    </source>
</evidence>
<gene>
    <name evidence="13" type="ORF">M421DRAFT_419949</name>
</gene>
<dbReference type="GO" id="GO:0008865">
    <property type="term" value="F:fructokinase activity"/>
    <property type="evidence" value="ECO:0007669"/>
    <property type="project" value="TreeGrafter"/>
</dbReference>
<dbReference type="GO" id="GO:0005536">
    <property type="term" value="F:D-glucose binding"/>
    <property type="evidence" value="ECO:0007669"/>
    <property type="project" value="InterPro"/>
</dbReference>
<evidence type="ECO:0000259" key="12">
    <source>
        <dbReference type="Pfam" id="PF03727"/>
    </source>
</evidence>
<dbReference type="GO" id="GO:0006006">
    <property type="term" value="P:glucose metabolic process"/>
    <property type="evidence" value="ECO:0007669"/>
    <property type="project" value="TreeGrafter"/>
</dbReference>
<dbReference type="Pfam" id="PF00349">
    <property type="entry name" value="Hexokinase_1"/>
    <property type="match status" value="1"/>
</dbReference>
<evidence type="ECO:0000259" key="11">
    <source>
        <dbReference type="Pfam" id="PF00349"/>
    </source>
</evidence>
<dbReference type="SUPFAM" id="SSF53067">
    <property type="entry name" value="Actin-like ATPase domain"/>
    <property type="match status" value="2"/>
</dbReference>
<keyword evidence="10" id="KW-0472">Membrane</keyword>
<keyword evidence="4 8" id="KW-0547">Nucleotide-binding</keyword>
<evidence type="ECO:0000256" key="4">
    <source>
        <dbReference type="ARBA" id="ARBA00022741"/>
    </source>
</evidence>
<dbReference type="GO" id="GO:0001678">
    <property type="term" value="P:intracellular glucose homeostasis"/>
    <property type="evidence" value="ECO:0007669"/>
    <property type="project" value="InterPro"/>
</dbReference>
<keyword evidence="6 8" id="KW-0067">ATP-binding</keyword>
<dbReference type="InterPro" id="IPR001312">
    <property type="entry name" value="Hexokinase"/>
</dbReference>
<dbReference type="FunFam" id="3.30.420.40:FF:000034">
    <property type="entry name" value="Phosphotransferase"/>
    <property type="match status" value="1"/>
</dbReference>
<keyword evidence="10" id="KW-1133">Transmembrane helix</keyword>
<feature type="domain" description="Hexokinase C-terminal" evidence="12">
    <location>
        <begin position="345"/>
        <end position="632"/>
    </location>
</feature>
<evidence type="ECO:0000256" key="7">
    <source>
        <dbReference type="ARBA" id="ARBA00023152"/>
    </source>
</evidence>
<dbReference type="EMBL" id="ML978966">
    <property type="protein sequence ID" value="KAF1929415.1"/>
    <property type="molecule type" value="Genomic_DNA"/>
</dbReference>
<feature type="transmembrane region" description="Helical" evidence="10">
    <location>
        <begin position="42"/>
        <end position="63"/>
    </location>
</feature>
<dbReference type="Gene3D" id="3.30.420.40">
    <property type="match status" value="1"/>
</dbReference>
<keyword evidence="3 8" id="KW-0808">Transferase</keyword>
<dbReference type="GO" id="GO:0005829">
    <property type="term" value="C:cytosol"/>
    <property type="evidence" value="ECO:0007669"/>
    <property type="project" value="TreeGrafter"/>
</dbReference>
<evidence type="ECO:0000256" key="8">
    <source>
        <dbReference type="RuleBase" id="RU362007"/>
    </source>
</evidence>
<evidence type="ECO:0000256" key="5">
    <source>
        <dbReference type="ARBA" id="ARBA00022777"/>
    </source>
</evidence>
<dbReference type="OrthoDB" id="419537at2759"/>
<dbReference type="GO" id="GO:0005739">
    <property type="term" value="C:mitochondrion"/>
    <property type="evidence" value="ECO:0007669"/>
    <property type="project" value="TreeGrafter"/>
</dbReference>
<protein>
    <recommendedName>
        <fullName evidence="8">Phosphotransferase</fullName>
        <ecNumber evidence="8">2.7.1.-</ecNumber>
    </recommendedName>
</protein>
<dbReference type="Proteomes" id="UP000800082">
    <property type="component" value="Unassembled WGS sequence"/>
</dbReference>
<dbReference type="EC" id="2.7.1.-" evidence="8"/>
<dbReference type="GO" id="GO:0006096">
    <property type="term" value="P:glycolytic process"/>
    <property type="evidence" value="ECO:0007669"/>
    <property type="project" value="UniProtKB-UniPathway"/>
</dbReference>
<feature type="domain" description="Hexokinase N-terminal" evidence="11">
    <location>
        <begin position="128"/>
        <end position="335"/>
    </location>
</feature>
<dbReference type="GO" id="GO:0004340">
    <property type="term" value="F:glucokinase activity"/>
    <property type="evidence" value="ECO:0007669"/>
    <property type="project" value="TreeGrafter"/>
</dbReference>
<dbReference type="GO" id="GO:0005524">
    <property type="term" value="F:ATP binding"/>
    <property type="evidence" value="ECO:0007669"/>
    <property type="project" value="UniProtKB-UniRule"/>
</dbReference>
<sequence length="645" mass="70412">MPVNTHTRRYSAPAGAFKATTAPSRPRSSWSPPLRKPGRASFATHTVIGAIVVLLALFFQVFAPHFPHTVLRFFTKDQHWTVSSPGITLRNPVLFHEPPICPKSQQIVEFEGTFNTHSKRSMALADQAKQVAAEFDFSDDGVNKAVKEFIREMDEGLTQEGTELSQIPTYVTAVPNGTEKGLYMAVDLGGTNFRVCSIQLHGNTTFSLTQSKVAVPHELMTAKTSKELFSFLAKQIEKFLQVHHEEHYTGTLKRRQTGEQPEEIFNLGFTFSFPVNQVGINKGLLMRWTKGFDIQDAVGKDVCALLQTEIDELHLPVKVAALVNDTVGTLMARSYASPGKTGTLLGAIFGTGTNGAYVEKLDKVTKLTKAKNVGEFDKSTGEMIVNTEWGSFDNSLRTLPNTPYDVELDEKSVNPGIQMFEKRVSGMFLGELLRLALVKLIKDPKIPLFQDDNSSSNDIHSTTQIDANSPIFKQWGIDTSFLSICAGDNSAGYRVIRQTLDKDFGISAASTEDAEAVKVIAGAVGRRAARLSAVAIGAIIINTGRLEKSRGTATTEDKAGIDPPRGEVKVNEEDVVDVGVDGSLVEFYPDFEEHIREALRTVPEIGDRGEKHIRIGIAKDGSGVGAALIALVAGQVPEPQADNRP</sequence>
<dbReference type="RefSeq" id="XP_033449663.1">
    <property type="nucleotide sequence ID" value="XM_033592302.1"/>
</dbReference>
<organism evidence="13 14">
    <name type="scientific">Didymella exigua CBS 183.55</name>
    <dbReference type="NCBI Taxonomy" id="1150837"/>
    <lineage>
        <taxon>Eukaryota</taxon>
        <taxon>Fungi</taxon>
        <taxon>Dikarya</taxon>
        <taxon>Ascomycota</taxon>
        <taxon>Pezizomycotina</taxon>
        <taxon>Dothideomycetes</taxon>
        <taxon>Pleosporomycetidae</taxon>
        <taxon>Pleosporales</taxon>
        <taxon>Pleosporineae</taxon>
        <taxon>Didymellaceae</taxon>
        <taxon>Didymella</taxon>
    </lineage>
</organism>
<dbReference type="InterPro" id="IPR043129">
    <property type="entry name" value="ATPase_NBD"/>
</dbReference>
<dbReference type="PANTHER" id="PTHR19443:SF30">
    <property type="entry name" value="GLUCOKINASE-1-RELATED"/>
    <property type="match status" value="1"/>
</dbReference>
<keyword evidence="7 8" id="KW-0324">Glycolysis</keyword>
<evidence type="ECO:0000256" key="1">
    <source>
        <dbReference type="ARBA" id="ARBA00004888"/>
    </source>
</evidence>
<dbReference type="GeneID" id="54349970"/>
<dbReference type="UniPathway" id="UPA00109">
    <property type="reaction ID" value="UER00180"/>
</dbReference>
<evidence type="ECO:0000256" key="3">
    <source>
        <dbReference type="ARBA" id="ARBA00022679"/>
    </source>
</evidence>
<comment type="pathway">
    <text evidence="1">Carbohydrate degradation; glycolysis; D-glyceraldehyde 3-phosphate and glycerone phosphate from D-glucose: step 1/4.</text>
</comment>
<dbReference type="AlphaFoldDB" id="A0A6A5RLW6"/>
<evidence type="ECO:0000256" key="6">
    <source>
        <dbReference type="ARBA" id="ARBA00022840"/>
    </source>
</evidence>
<dbReference type="PRINTS" id="PR00475">
    <property type="entry name" value="HEXOKINASE"/>
</dbReference>
<dbReference type="PROSITE" id="PS51748">
    <property type="entry name" value="HEXOKINASE_2"/>
    <property type="match status" value="1"/>
</dbReference>
<feature type="compositionally biased region" description="Low complexity" evidence="9">
    <location>
        <begin position="23"/>
        <end position="33"/>
    </location>
</feature>
<dbReference type="Gene3D" id="3.40.367.20">
    <property type="match status" value="1"/>
</dbReference>
<accession>A0A6A5RLW6</accession>
<dbReference type="PROSITE" id="PS00378">
    <property type="entry name" value="HEXOKINASE_1"/>
    <property type="match status" value="1"/>
</dbReference>
<feature type="region of interest" description="Disordered" evidence="9">
    <location>
        <begin position="1"/>
        <end position="36"/>
    </location>
</feature>
<reference evidence="13" key="1">
    <citation type="journal article" date="2020" name="Stud. Mycol.">
        <title>101 Dothideomycetes genomes: a test case for predicting lifestyles and emergence of pathogens.</title>
        <authorList>
            <person name="Haridas S."/>
            <person name="Albert R."/>
            <person name="Binder M."/>
            <person name="Bloem J."/>
            <person name="Labutti K."/>
            <person name="Salamov A."/>
            <person name="Andreopoulos B."/>
            <person name="Baker S."/>
            <person name="Barry K."/>
            <person name="Bills G."/>
            <person name="Bluhm B."/>
            <person name="Cannon C."/>
            <person name="Castanera R."/>
            <person name="Culley D."/>
            <person name="Daum C."/>
            <person name="Ezra D."/>
            <person name="Gonzalez J."/>
            <person name="Henrissat B."/>
            <person name="Kuo A."/>
            <person name="Liang C."/>
            <person name="Lipzen A."/>
            <person name="Lutzoni F."/>
            <person name="Magnuson J."/>
            <person name="Mondo S."/>
            <person name="Nolan M."/>
            <person name="Ohm R."/>
            <person name="Pangilinan J."/>
            <person name="Park H.-J."/>
            <person name="Ramirez L."/>
            <person name="Alfaro M."/>
            <person name="Sun H."/>
            <person name="Tritt A."/>
            <person name="Yoshinaga Y."/>
            <person name="Zwiers L.-H."/>
            <person name="Turgeon B."/>
            <person name="Goodwin S."/>
            <person name="Spatafora J."/>
            <person name="Crous P."/>
            <person name="Grigoriev I."/>
        </authorList>
    </citation>
    <scope>NUCLEOTIDE SEQUENCE</scope>
    <source>
        <strain evidence="13">CBS 183.55</strain>
    </source>
</reference>
<dbReference type="InterPro" id="IPR022673">
    <property type="entry name" value="Hexokinase_C"/>
</dbReference>